<reference evidence="2" key="2">
    <citation type="submission" date="2019-02" db="EMBL/GenBank/DDBJ databases">
        <title>Granulicella sibirica sp. nov., a psychrotolerant acidobacterium isolated from an organic soil layer in forested tundra, West Siberia.</title>
        <authorList>
            <person name="Oshkin I.Y."/>
            <person name="Kulichevskaya I.S."/>
            <person name="Rijpstra W.I.C."/>
            <person name="Sinninghe Damste J.S."/>
            <person name="Rakitin A.L."/>
            <person name="Ravin N.V."/>
            <person name="Dedysh S.N."/>
        </authorList>
    </citation>
    <scope>NUCLEOTIDE SEQUENCE [LARGE SCALE GENOMIC DNA]</scope>
    <source>
        <strain evidence="2">AF10</strain>
    </source>
</reference>
<proteinExistence type="predicted"/>
<evidence type="ECO:0000313" key="1">
    <source>
        <dbReference type="EMBL" id="RXH54273.1"/>
    </source>
</evidence>
<name>A0A4Q0STH4_9BACT</name>
<accession>A0A4Q0STH4</accession>
<sequence length="91" mass="10015">MQNSQDVLATVSGHVSLGGTAYAHTRRSMRGSAVRIKTKRPKSLTNQWITCTNHGSGRYGTRPCLVWRRAAKRGDPSGAGHEGFILRFPLH</sequence>
<comment type="caution">
    <text evidence="1">The sequence shown here is derived from an EMBL/GenBank/DDBJ whole genome shotgun (WGS) entry which is preliminary data.</text>
</comment>
<dbReference type="EMBL" id="RDSM01000004">
    <property type="protein sequence ID" value="RXH54273.1"/>
    <property type="molecule type" value="Genomic_DNA"/>
</dbReference>
<dbReference type="AlphaFoldDB" id="A0A4Q0STH4"/>
<gene>
    <name evidence="1" type="ORF">GRAN_4569</name>
</gene>
<keyword evidence="2" id="KW-1185">Reference proteome</keyword>
<reference evidence="1 2" key="1">
    <citation type="submission" date="2018-11" db="EMBL/GenBank/DDBJ databases">
        <authorList>
            <person name="Mardanov A.V."/>
            <person name="Ravin N.V."/>
            <person name="Dedysh S.N."/>
        </authorList>
    </citation>
    <scope>NUCLEOTIDE SEQUENCE [LARGE SCALE GENOMIC DNA]</scope>
    <source>
        <strain evidence="1 2">AF10</strain>
    </source>
</reference>
<evidence type="ECO:0000313" key="2">
    <source>
        <dbReference type="Proteomes" id="UP000289437"/>
    </source>
</evidence>
<organism evidence="1 2">
    <name type="scientific">Granulicella sibirica</name>
    <dbReference type="NCBI Taxonomy" id="2479048"/>
    <lineage>
        <taxon>Bacteria</taxon>
        <taxon>Pseudomonadati</taxon>
        <taxon>Acidobacteriota</taxon>
        <taxon>Terriglobia</taxon>
        <taxon>Terriglobales</taxon>
        <taxon>Acidobacteriaceae</taxon>
        <taxon>Granulicella</taxon>
    </lineage>
</organism>
<dbReference type="Proteomes" id="UP000289437">
    <property type="component" value="Unassembled WGS sequence"/>
</dbReference>
<protein>
    <submittedName>
        <fullName evidence="1">Uncharacterized protein</fullName>
    </submittedName>
</protein>